<sequence length="129" mass="14853">MYKKVSLFVTTLLISSISCFAQDTKCTDFKVGTFEYSDPRFSEWKVSRTDILQIEKSTVSGVEIYSSIKWISDCNYILTYKKVLNTDVDPSDFIGKTIEVKIIKTESDRYTCHSKSDVMDLEIEMVKVD</sequence>
<keyword evidence="1" id="KW-0732">Signal</keyword>
<name>A0ABT6G0G6_9FLAO</name>
<dbReference type="Proteomes" id="UP001529085">
    <property type="component" value="Unassembled WGS sequence"/>
</dbReference>
<protein>
    <recommendedName>
        <fullName evidence="4">DUF4377 domain-containing protein</fullName>
    </recommendedName>
</protein>
<evidence type="ECO:0008006" key="4">
    <source>
        <dbReference type="Google" id="ProtNLM"/>
    </source>
</evidence>
<feature type="chain" id="PRO_5046469301" description="DUF4377 domain-containing protein" evidence="1">
    <location>
        <begin position="22"/>
        <end position="129"/>
    </location>
</feature>
<reference evidence="2 3" key="1">
    <citation type="submission" date="2023-03" db="EMBL/GenBank/DDBJ databases">
        <title>Strain YYF002 represents a novel species in the genus Winogradskyella isolated from seawater.</title>
        <authorList>
            <person name="Fu Z.-Y."/>
        </authorList>
    </citation>
    <scope>NUCLEOTIDE SEQUENCE [LARGE SCALE GENOMIC DNA]</scope>
    <source>
        <strain evidence="2 3">YYF002</strain>
    </source>
</reference>
<evidence type="ECO:0000256" key="1">
    <source>
        <dbReference type="SAM" id="SignalP"/>
    </source>
</evidence>
<proteinExistence type="predicted"/>
<comment type="caution">
    <text evidence="2">The sequence shown here is derived from an EMBL/GenBank/DDBJ whole genome shotgun (WGS) entry which is preliminary data.</text>
</comment>
<dbReference type="PROSITE" id="PS51257">
    <property type="entry name" value="PROKAR_LIPOPROTEIN"/>
    <property type="match status" value="1"/>
</dbReference>
<evidence type="ECO:0000313" key="2">
    <source>
        <dbReference type="EMBL" id="MDG4715536.1"/>
    </source>
</evidence>
<organism evidence="2 3">
    <name type="scientific">Winogradskyella marincola</name>
    <dbReference type="NCBI Taxonomy" id="3037795"/>
    <lineage>
        <taxon>Bacteria</taxon>
        <taxon>Pseudomonadati</taxon>
        <taxon>Bacteroidota</taxon>
        <taxon>Flavobacteriia</taxon>
        <taxon>Flavobacteriales</taxon>
        <taxon>Flavobacteriaceae</taxon>
        <taxon>Winogradskyella</taxon>
    </lineage>
</organism>
<dbReference type="RefSeq" id="WP_278004992.1">
    <property type="nucleotide sequence ID" value="NZ_JARSBN010000003.1"/>
</dbReference>
<accession>A0ABT6G0G6</accession>
<feature type="signal peptide" evidence="1">
    <location>
        <begin position="1"/>
        <end position="21"/>
    </location>
</feature>
<gene>
    <name evidence="2" type="ORF">P7122_06625</name>
</gene>
<dbReference type="EMBL" id="JARSBN010000003">
    <property type="protein sequence ID" value="MDG4715536.1"/>
    <property type="molecule type" value="Genomic_DNA"/>
</dbReference>
<evidence type="ECO:0000313" key="3">
    <source>
        <dbReference type="Proteomes" id="UP001529085"/>
    </source>
</evidence>
<keyword evidence="3" id="KW-1185">Reference proteome</keyword>